<gene>
    <name evidence="2" type="ORF">Aory05_000875200</name>
</gene>
<name>A0ABQ6L0T9_ASPOZ</name>
<protein>
    <submittedName>
        <fullName evidence="2">Unnamed protein product</fullName>
    </submittedName>
</protein>
<feature type="compositionally biased region" description="Polar residues" evidence="1">
    <location>
        <begin position="1"/>
        <end position="13"/>
    </location>
</feature>
<proteinExistence type="predicted"/>
<feature type="region of interest" description="Disordered" evidence="1">
    <location>
        <begin position="1"/>
        <end position="27"/>
    </location>
</feature>
<dbReference type="Proteomes" id="UP001165189">
    <property type="component" value="Unassembled WGS sequence"/>
</dbReference>
<evidence type="ECO:0000256" key="1">
    <source>
        <dbReference type="SAM" id="MobiDB-lite"/>
    </source>
</evidence>
<keyword evidence="3" id="KW-1185">Reference proteome</keyword>
<evidence type="ECO:0000313" key="3">
    <source>
        <dbReference type="Proteomes" id="UP001165189"/>
    </source>
</evidence>
<organism evidence="2 3">
    <name type="scientific">Aspergillus oryzae var. brunneus</name>
    <dbReference type="NCBI Taxonomy" id="332754"/>
    <lineage>
        <taxon>Eukaryota</taxon>
        <taxon>Fungi</taxon>
        <taxon>Dikarya</taxon>
        <taxon>Ascomycota</taxon>
        <taxon>Pezizomycotina</taxon>
        <taxon>Eurotiomycetes</taxon>
        <taxon>Eurotiomycetidae</taxon>
        <taxon>Eurotiales</taxon>
        <taxon>Aspergillaceae</taxon>
        <taxon>Aspergillus</taxon>
        <taxon>Aspergillus subgen. Circumdati</taxon>
    </lineage>
</organism>
<evidence type="ECO:0000313" key="2">
    <source>
        <dbReference type="EMBL" id="GMG50224.1"/>
    </source>
</evidence>
<reference evidence="2" key="1">
    <citation type="submission" date="2023-04" db="EMBL/GenBank/DDBJ databases">
        <title>Aspergillus oryzae var. brunneus NBRC 4377.</title>
        <authorList>
            <person name="Ichikawa N."/>
            <person name="Sato H."/>
            <person name="Tonouchi N."/>
        </authorList>
    </citation>
    <scope>NUCLEOTIDE SEQUENCE</scope>
    <source>
        <strain evidence="2">NBRC 4377</strain>
    </source>
</reference>
<comment type="caution">
    <text evidence="2">The sequence shown here is derived from an EMBL/GenBank/DDBJ whole genome shotgun (WGS) entry which is preliminary data.</text>
</comment>
<accession>A0ABQ6L0T9</accession>
<sequence>MSTTATLENNALQARQGGGFPPEKSGPVLSKLLSPHVMLVPIVSRLESPQSSVDRLTARPRPVSSSAEGQGGGGCLPVALSTEPALVTPLPVPGKRELLSHIQQTLRSWNYRNNHLWQRSSFYSVFGSSSQCDR</sequence>
<dbReference type="EMBL" id="BSYB01000039">
    <property type="protein sequence ID" value="GMG50224.1"/>
    <property type="molecule type" value="Genomic_DNA"/>
</dbReference>
<feature type="region of interest" description="Disordered" evidence="1">
    <location>
        <begin position="49"/>
        <end position="76"/>
    </location>
</feature>